<dbReference type="AlphaFoldDB" id="A0A5B7HU60"/>
<gene>
    <name evidence="2" type="ORF">E2C01_067856</name>
</gene>
<organism evidence="2 3">
    <name type="scientific">Portunus trituberculatus</name>
    <name type="common">Swimming crab</name>
    <name type="synonym">Neptunus trituberculatus</name>
    <dbReference type="NCBI Taxonomy" id="210409"/>
    <lineage>
        <taxon>Eukaryota</taxon>
        <taxon>Metazoa</taxon>
        <taxon>Ecdysozoa</taxon>
        <taxon>Arthropoda</taxon>
        <taxon>Crustacea</taxon>
        <taxon>Multicrustacea</taxon>
        <taxon>Malacostraca</taxon>
        <taxon>Eumalacostraca</taxon>
        <taxon>Eucarida</taxon>
        <taxon>Decapoda</taxon>
        <taxon>Pleocyemata</taxon>
        <taxon>Brachyura</taxon>
        <taxon>Eubrachyura</taxon>
        <taxon>Portunoidea</taxon>
        <taxon>Portunidae</taxon>
        <taxon>Portuninae</taxon>
        <taxon>Portunus</taxon>
    </lineage>
</organism>
<comment type="caution">
    <text evidence="2">The sequence shown here is derived from an EMBL/GenBank/DDBJ whole genome shotgun (WGS) entry which is preliminary data.</text>
</comment>
<proteinExistence type="predicted"/>
<evidence type="ECO:0000256" key="1">
    <source>
        <dbReference type="SAM" id="MobiDB-lite"/>
    </source>
</evidence>
<feature type="region of interest" description="Disordered" evidence="1">
    <location>
        <begin position="1"/>
        <end position="61"/>
    </location>
</feature>
<keyword evidence="3" id="KW-1185">Reference proteome</keyword>
<sequence length="61" mass="7524">MNKGGNEEQCNWRRKRKRKKRRRRHKRKRRRDGKRWSRVVSNIRGKPTSKVNIETPVIKVS</sequence>
<name>A0A5B7HU60_PORTR</name>
<evidence type="ECO:0000313" key="3">
    <source>
        <dbReference type="Proteomes" id="UP000324222"/>
    </source>
</evidence>
<dbReference type="Proteomes" id="UP000324222">
    <property type="component" value="Unassembled WGS sequence"/>
</dbReference>
<reference evidence="2 3" key="1">
    <citation type="submission" date="2019-05" db="EMBL/GenBank/DDBJ databases">
        <title>Another draft genome of Portunus trituberculatus and its Hox gene families provides insights of decapod evolution.</title>
        <authorList>
            <person name="Jeong J.-H."/>
            <person name="Song I."/>
            <person name="Kim S."/>
            <person name="Choi T."/>
            <person name="Kim D."/>
            <person name="Ryu S."/>
            <person name="Kim W."/>
        </authorList>
    </citation>
    <scope>NUCLEOTIDE SEQUENCE [LARGE SCALE GENOMIC DNA]</scope>
    <source>
        <tissue evidence="2">Muscle</tissue>
    </source>
</reference>
<protein>
    <submittedName>
        <fullName evidence="2">Uncharacterized protein</fullName>
    </submittedName>
</protein>
<dbReference type="EMBL" id="VSRR010036960">
    <property type="protein sequence ID" value="MPC73523.1"/>
    <property type="molecule type" value="Genomic_DNA"/>
</dbReference>
<accession>A0A5B7HU60</accession>
<feature type="compositionally biased region" description="Basic residues" evidence="1">
    <location>
        <begin position="12"/>
        <end position="37"/>
    </location>
</feature>
<evidence type="ECO:0000313" key="2">
    <source>
        <dbReference type="EMBL" id="MPC73523.1"/>
    </source>
</evidence>